<comment type="cofactor">
    <cofactor evidence="1 15">
        <name>Mg(2+)</name>
        <dbReference type="ChEBI" id="CHEBI:18420"/>
    </cofactor>
</comment>
<name>A0A5C6F3S4_9BACT</name>
<keyword evidence="10 15" id="KW-0460">Magnesium</keyword>
<evidence type="ECO:0000256" key="6">
    <source>
        <dbReference type="ARBA" id="ARBA00020653"/>
    </source>
</evidence>
<comment type="function">
    <text evidence="13 15">Part of a heterotetrameric complex that catalyzes the two-step biosynthesis of anthranilate, an intermediate in the biosynthesis of L-tryptophan. In the first step, the glutamine-binding beta subunit (TrpG) of anthranilate synthase (AS) provides the glutamine amidotransferase activity which generates ammonia as a substrate that, along with chorismate, is used in the second step, catalyzed by the large alpha subunit of AS (TrpE) to produce anthranilate. In the absence of TrpG, TrpE can synthesize anthranilate directly from chorismate and high concentrations of ammonia.</text>
</comment>
<evidence type="ECO:0000256" key="12">
    <source>
        <dbReference type="ARBA" id="ARBA00023239"/>
    </source>
</evidence>
<comment type="similarity">
    <text evidence="3 15">Belongs to the anthranilate synthase component I family.</text>
</comment>
<evidence type="ECO:0000256" key="3">
    <source>
        <dbReference type="ARBA" id="ARBA00009562"/>
    </source>
</evidence>
<dbReference type="RefSeq" id="WP_146533932.1">
    <property type="nucleotide sequence ID" value="NZ_SJPX01000002.1"/>
</dbReference>
<keyword evidence="7 15" id="KW-0028">Amino-acid biosynthesis</keyword>
<dbReference type="Gene3D" id="3.60.120.10">
    <property type="entry name" value="Anthranilate synthase"/>
    <property type="match status" value="1"/>
</dbReference>
<dbReference type="Proteomes" id="UP000317977">
    <property type="component" value="Unassembled WGS sequence"/>
</dbReference>
<evidence type="ECO:0000256" key="1">
    <source>
        <dbReference type="ARBA" id="ARBA00001946"/>
    </source>
</evidence>
<keyword evidence="9 15" id="KW-0822">Tryptophan biosynthesis</keyword>
<evidence type="ECO:0000256" key="11">
    <source>
        <dbReference type="ARBA" id="ARBA00023141"/>
    </source>
</evidence>
<evidence type="ECO:0000256" key="4">
    <source>
        <dbReference type="ARBA" id="ARBA00011575"/>
    </source>
</evidence>
<dbReference type="PANTHER" id="PTHR11236">
    <property type="entry name" value="AMINOBENZOATE/ANTHRANILATE SYNTHASE"/>
    <property type="match status" value="1"/>
</dbReference>
<comment type="caution">
    <text evidence="18">The sequence shown here is derived from an EMBL/GenBank/DDBJ whole genome shotgun (WGS) entry which is preliminary data.</text>
</comment>
<evidence type="ECO:0000256" key="15">
    <source>
        <dbReference type="RuleBase" id="RU364045"/>
    </source>
</evidence>
<dbReference type="EC" id="4.1.3.27" evidence="5 15"/>
<comment type="subunit">
    <text evidence="4 15">Heterotetramer consisting of two non-identical subunits: a beta subunit (TrpG) and a large alpha subunit (TrpE).</text>
</comment>
<dbReference type="InterPro" id="IPR019999">
    <property type="entry name" value="Anth_synth_I-like"/>
</dbReference>
<evidence type="ECO:0000313" key="19">
    <source>
        <dbReference type="Proteomes" id="UP000317977"/>
    </source>
</evidence>
<evidence type="ECO:0000256" key="5">
    <source>
        <dbReference type="ARBA" id="ARBA00012266"/>
    </source>
</evidence>
<feature type="domain" description="Anthranilate synthase component I N-terminal" evidence="17">
    <location>
        <begin position="39"/>
        <end position="180"/>
    </location>
</feature>
<keyword evidence="8 15" id="KW-0479">Metal-binding</keyword>
<reference evidence="18 19" key="1">
    <citation type="submission" date="2019-02" db="EMBL/GenBank/DDBJ databases">
        <title>Deep-cultivation of Planctomycetes and their phenomic and genomic characterization uncovers novel biology.</title>
        <authorList>
            <person name="Wiegand S."/>
            <person name="Jogler M."/>
            <person name="Boedeker C."/>
            <person name="Pinto D."/>
            <person name="Vollmers J."/>
            <person name="Rivas-Marin E."/>
            <person name="Kohn T."/>
            <person name="Peeters S.H."/>
            <person name="Heuer A."/>
            <person name="Rast P."/>
            <person name="Oberbeckmann S."/>
            <person name="Bunk B."/>
            <person name="Jeske O."/>
            <person name="Meyerdierks A."/>
            <person name="Storesund J.E."/>
            <person name="Kallscheuer N."/>
            <person name="Luecker S."/>
            <person name="Lage O.M."/>
            <person name="Pohl T."/>
            <person name="Merkel B.J."/>
            <person name="Hornburger P."/>
            <person name="Mueller R.-W."/>
            <person name="Bruemmer F."/>
            <person name="Labrenz M."/>
            <person name="Spormann A.M."/>
            <person name="Op Den Camp H."/>
            <person name="Overmann J."/>
            <person name="Amann R."/>
            <person name="Jetten M.S.M."/>
            <person name="Mascher T."/>
            <person name="Medema M.H."/>
            <person name="Devos D.P."/>
            <person name="Kaster A.-K."/>
            <person name="Ovreas L."/>
            <person name="Rohde M."/>
            <person name="Galperin M.Y."/>
            <person name="Jogler C."/>
        </authorList>
    </citation>
    <scope>NUCLEOTIDE SEQUENCE [LARGE SCALE GENOMIC DNA]</scope>
    <source>
        <strain evidence="18 19">Poly59</strain>
    </source>
</reference>
<gene>
    <name evidence="15 18" type="primary">trpE</name>
    <name evidence="18" type="ORF">Poly59_21070</name>
</gene>
<dbReference type="PANTHER" id="PTHR11236:SF48">
    <property type="entry name" value="ISOCHORISMATE SYNTHASE MENF"/>
    <property type="match status" value="1"/>
</dbReference>
<keyword evidence="11 15" id="KW-0057">Aromatic amino acid biosynthesis</keyword>
<sequence>MHTPDATHALVLHTPAANDFAGLAVKHDFVPVYRRLLSDTLTPVTAFRLLDDGGPACLFESVIGGEKVGRYSFLAAQPIRRFVARGQQITLTESDGSPPEQSTAKDPLDEFRRHFHFSVAALDGLPPFVGGAIGYAGYDVVRYVEHLPNAPADDREIPDLDFGFYHTLCVFDHVDKTITIVSLADCREVKDAATADQAYRDTCQRVDETIAKLSVGSSGHTPDEWNPKSWQQSIAKRPLEAVSNFTKEAFEAAVRTCAEFIRAGDIFQVVPSQRWSLKTDVDPLEIYRSLRVVNPSPFMFFVRTPDCVLVGCSPEIMCRVADRTVTVRPLAGTRKRGKDEKEDRQLERELLADPKERAEHVMLVDLGRNDIGRIAKFGSVELTEIMVVERYSHVMHISSEVQGKLRDDLDAFDALKACLPAGTVSGAPKVRAMEVIDSIEPHRRGPYGGAVGYIDYRGNMDTCIALRTMVIKDGIVYVQAGCGVVADSDPSAEYEETVNKARALISAVELTVTRVGRPSK</sequence>
<dbReference type="InterPro" id="IPR006805">
    <property type="entry name" value="Anth_synth_I_N"/>
</dbReference>
<organism evidence="18 19">
    <name type="scientific">Rubripirellula reticaptiva</name>
    <dbReference type="NCBI Taxonomy" id="2528013"/>
    <lineage>
        <taxon>Bacteria</taxon>
        <taxon>Pseudomonadati</taxon>
        <taxon>Planctomycetota</taxon>
        <taxon>Planctomycetia</taxon>
        <taxon>Pirellulales</taxon>
        <taxon>Pirellulaceae</taxon>
        <taxon>Rubripirellula</taxon>
    </lineage>
</organism>
<dbReference type="NCBIfam" id="TIGR00564">
    <property type="entry name" value="trpE_most"/>
    <property type="match status" value="1"/>
</dbReference>
<keyword evidence="12 15" id="KW-0456">Lyase</keyword>
<evidence type="ECO:0000256" key="14">
    <source>
        <dbReference type="ARBA" id="ARBA00047683"/>
    </source>
</evidence>
<evidence type="ECO:0000259" key="17">
    <source>
        <dbReference type="Pfam" id="PF04715"/>
    </source>
</evidence>
<evidence type="ECO:0000256" key="8">
    <source>
        <dbReference type="ARBA" id="ARBA00022723"/>
    </source>
</evidence>
<accession>A0A5C6F3S4</accession>
<dbReference type="GO" id="GO:0000162">
    <property type="term" value="P:L-tryptophan biosynthetic process"/>
    <property type="evidence" value="ECO:0007669"/>
    <property type="project" value="UniProtKB-UniPathway"/>
</dbReference>
<evidence type="ECO:0000313" key="18">
    <source>
        <dbReference type="EMBL" id="TWU55805.1"/>
    </source>
</evidence>
<dbReference type="InterPro" id="IPR005256">
    <property type="entry name" value="Anth_synth_I_PabB"/>
</dbReference>
<evidence type="ECO:0000256" key="9">
    <source>
        <dbReference type="ARBA" id="ARBA00022822"/>
    </source>
</evidence>
<evidence type="ECO:0000256" key="10">
    <source>
        <dbReference type="ARBA" id="ARBA00022842"/>
    </source>
</evidence>
<dbReference type="GO" id="GO:0004049">
    <property type="term" value="F:anthranilate synthase activity"/>
    <property type="evidence" value="ECO:0007669"/>
    <property type="project" value="UniProtKB-EC"/>
</dbReference>
<dbReference type="AlphaFoldDB" id="A0A5C6F3S4"/>
<dbReference type="EMBL" id="SJPX01000002">
    <property type="protein sequence ID" value="TWU55805.1"/>
    <property type="molecule type" value="Genomic_DNA"/>
</dbReference>
<dbReference type="SUPFAM" id="SSF56322">
    <property type="entry name" value="ADC synthase"/>
    <property type="match status" value="1"/>
</dbReference>
<keyword evidence="19" id="KW-1185">Reference proteome</keyword>
<dbReference type="PRINTS" id="PR00095">
    <property type="entry name" value="ANTSNTHASEI"/>
</dbReference>
<evidence type="ECO:0000259" key="16">
    <source>
        <dbReference type="Pfam" id="PF00425"/>
    </source>
</evidence>
<evidence type="ECO:0000256" key="2">
    <source>
        <dbReference type="ARBA" id="ARBA00004873"/>
    </source>
</evidence>
<comment type="pathway">
    <text evidence="2 15">Amino-acid biosynthesis; L-tryptophan biosynthesis; L-tryptophan from chorismate: step 1/5.</text>
</comment>
<dbReference type="InterPro" id="IPR005801">
    <property type="entry name" value="ADC_synthase"/>
</dbReference>
<dbReference type="Pfam" id="PF04715">
    <property type="entry name" value="Anth_synt_I_N"/>
    <property type="match status" value="1"/>
</dbReference>
<proteinExistence type="inferred from homology"/>
<comment type="catalytic activity">
    <reaction evidence="14 15">
        <text>chorismate + L-glutamine = anthranilate + pyruvate + L-glutamate + H(+)</text>
        <dbReference type="Rhea" id="RHEA:21732"/>
        <dbReference type="ChEBI" id="CHEBI:15361"/>
        <dbReference type="ChEBI" id="CHEBI:15378"/>
        <dbReference type="ChEBI" id="CHEBI:16567"/>
        <dbReference type="ChEBI" id="CHEBI:29748"/>
        <dbReference type="ChEBI" id="CHEBI:29985"/>
        <dbReference type="ChEBI" id="CHEBI:58359"/>
        <dbReference type="EC" id="4.1.3.27"/>
    </reaction>
</comment>
<evidence type="ECO:0000256" key="13">
    <source>
        <dbReference type="ARBA" id="ARBA00025634"/>
    </source>
</evidence>
<dbReference type="UniPathway" id="UPA00035">
    <property type="reaction ID" value="UER00040"/>
</dbReference>
<evidence type="ECO:0000256" key="7">
    <source>
        <dbReference type="ARBA" id="ARBA00022605"/>
    </source>
</evidence>
<dbReference type="GO" id="GO:0046872">
    <property type="term" value="F:metal ion binding"/>
    <property type="evidence" value="ECO:0007669"/>
    <property type="project" value="UniProtKB-KW"/>
</dbReference>
<dbReference type="Pfam" id="PF00425">
    <property type="entry name" value="Chorismate_bind"/>
    <property type="match status" value="1"/>
</dbReference>
<feature type="domain" description="Chorismate-utilising enzyme C-terminal" evidence="16">
    <location>
        <begin position="247"/>
        <end position="500"/>
    </location>
</feature>
<protein>
    <recommendedName>
        <fullName evidence="6 15">Anthranilate synthase component 1</fullName>
        <ecNumber evidence="5 15">4.1.3.27</ecNumber>
    </recommendedName>
</protein>
<dbReference type="InterPro" id="IPR015890">
    <property type="entry name" value="Chorismate_C"/>
</dbReference>
<dbReference type="OrthoDB" id="9803598at2"/>